<keyword evidence="6" id="KW-0233">DNA recombination</keyword>
<keyword evidence="5" id="KW-0804">Transcription</keyword>
<sequence>MQKRKFLSPSEVRALLDAALDGPHPERNHCLIMMTWYHGLRASEALRLQLSDIDISGRTLFVRRLKNSFSTVQPVLPEESRALRAWLRVRKKWAEPDNDWLFISRAGRPLSRQQFGNILSALCEKTELSLSVHPHMLRHACGYALADNGADTRLIQDYLGHRNIRHTVRYTASNAARFEGIWRGKRLQRRLQNRPKCQPPAGDVRYSIRLFPLLCMGNSTSP</sequence>
<organism evidence="8 9">
    <name type="scientific">Salmonella enterica</name>
    <name type="common">Salmonella choleraesuis</name>
    <dbReference type="NCBI Taxonomy" id="28901"/>
    <lineage>
        <taxon>Bacteria</taxon>
        <taxon>Pseudomonadati</taxon>
        <taxon>Pseudomonadota</taxon>
        <taxon>Gammaproteobacteria</taxon>
        <taxon>Enterobacterales</taxon>
        <taxon>Enterobacteriaceae</taxon>
        <taxon>Salmonella</taxon>
    </lineage>
</organism>
<protein>
    <submittedName>
        <fullName evidence="8">DNA recombinase</fullName>
    </submittedName>
</protein>
<dbReference type="GO" id="GO:0003677">
    <property type="term" value="F:DNA binding"/>
    <property type="evidence" value="ECO:0007669"/>
    <property type="project" value="InterPro"/>
</dbReference>
<evidence type="ECO:0000256" key="5">
    <source>
        <dbReference type="ARBA" id="ARBA00023163"/>
    </source>
</evidence>
<dbReference type="PANTHER" id="PTHR30349:SF62">
    <property type="entry name" value="TYPE 1 FIMBRIAE REGULATORY PROTEIN FIMB-RELATED"/>
    <property type="match status" value="1"/>
</dbReference>
<dbReference type="InterPro" id="IPR002104">
    <property type="entry name" value="Integrase_catalytic"/>
</dbReference>
<dbReference type="NCBIfam" id="NF007370">
    <property type="entry name" value="PRK09870.1"/>
    <property type="match status" value="1"/>
</dbReference>
<evidence type="ECO:0000256" key="2">
    <source>
        <dbReference type="ARBA" id="ARBA00022558"/>
    </source>
</evidence>
<reference evidence="8 9" key="1">
    <citation type="submission" date="2018-06" db="EMBL/GenBank/DDBJ databases">
        <authorList>
            <consortium name="Pathogen Informatics"/>
            <person name="Doyle S."/>
        </authorList>
    </citation>
    <scope>NUCLEOTIDE SEQUENCE [LARGE SCALE GENOMIC DNA]</scope>
    <source>
        <strain evidence="8 9">NCTC10718</strain>
    </source>
</reference>
<keyword evidence="4" id="KW-0805">Transcription regulation</keyword>
<evidence type="ECO:0000256" key="3">
    <source>
        <dbReference type="ARBA" id="ARBA00022908"/>
    </source>
</evidence>
<dbReference type="PANTHER" id="PTHR30349">
    <property type="entry name" value="PHAGE INTEGRASE-RELATED"/>
    <property type="match status" value="1"/>
</dbReference>
<keyword evidence="2" id="KW-1029">Fimbrium biogenesis</keyword>
<dbReference type="EMBL" id="UGWQ01000003">
    <property type="protein sequence ID" value="SUG27565.1"/>
    <property type="molecule type" value="Genomic_DNA"/>
</dbReference>
<name>A0A379SEZ8_SALER</name>
<dbReference type="SUPFAM" id="SSF56349">
    <property type="entry name" value="DNA breaking-rejoining enzymes"/>
    <property type="match status" value="1"/>
</dbReference>
<gene>
    <name evidence="8" type="primary">xerC_2</name>
    <name evidence="8" type="ORF">NCTC10718_04888</name>
</gene>
<dbReference type="PROSITE" id="PS51898">
    <property type="entry name" value="TYR_RECOMBINASE"/>
    <property type="match status" value="1"/>
</dbReference>
<evidence type="ECO:0000256" key="1">
    <source>
        <dbReference type="ARBA" id="ARBA00008857"/>
    </source>
</evidence>
<dbReference type="NCBIfam" id="NF007371">
    <property type="entry name" value="PRK09871.1"/>
    <property type="match status" value="1"/>
</dbReference>
<dbReference type="InterPro" id="IPR013762">
    <property type="entry name" value="Integrase-like_cat_sf"/>
</dbReference>
<comment type="similarity">
    <text evidence="1">Belongs to the 'phage' integrase family.</text>
</comment>
<evidence type="ECO:0000256" key="4">
    <source>
        <dbReference type="ARBA" id="ARBA00023015"/>
    </source>
</evidence>
<keyword evidence="3" id="KW-0229">DNA integration</keyword>
<dbReference type="GO" id="GO:0006310">
    <property type="term" value="P:DNA recombination"/>
    <property type="evidence" value="ECO:0007669"/>
    <property type="project" value="UniProtKB-KW"/>
</dbReference>
<proteinExistence type="inferred from homology"/>
<dbReference type="InterPro" id="IPR050090">
    <property type="entry name" value="Tyrosine_recombinase_XerCD"/>
</dbReference>
<dbReference type="GO" id="GO:0015074">
    <property type="term" value="P:DNA integration"/>
    <property type="evidence" value="ECO:0007669"/>
    <property type="project" value="UniProtKB-KW"/>
</dbReference>
<evidence type="ECO:0000313" key="8">
    <source>
        <dbReference type="EMBL" id="SUG27565.1"/>
    </source>
</evidence>
<dbReference type="Proteomes" id="UP000254332">
    <property type="component" value="Unassembled WGS sequence"/>
</dbReference>
<dbReference type="Pfam" id="PF00589">
    <property type="entry name" value="Phage_integrase"/>
    <property type="match status" value="1"/>
</dbReference>
<dbReference type="InterPro" id="IPR011010">
    <property type="entry name" value="DNA_brk_join_enz"/>
</dbReference>
<dbReference type="Gene3D" id="1.10.443.10">
    <property type="entry name" value="Intergrase catalytic core"/>
    <property type="match status" value="1"/>
</dbReference>
<accession>A0A379SEZ8</accession>
<evidence type="ECO:0000259" key="7">
    <source>
        <dbReference type="PROSITE" id="PS51898"/>
    </source>
</evidence>
<dbReference type="AlphaFoldDB" id="A0A379SEZ8"/>
<feature type="domain" description="Tyr recombinase" evidence="7">
    <location>
        <begin position="2"/>
        <end position="183"/>
    </location>
</feature>
<evidence type="ECO:0000256" key="6">
    <source>
        <dbReference type="ARBA" id="ARBA00023172"/>
    </source>
</evidence>
<evidence type="ECO:0000313" key="9">
    <source>
        <dbReference type="Proteomes" id="UP000254332"/>
    </source>
</evidence>